<proteinExistence type="inferred from homology"/>
<dbReference type="InterPro" id="IPR019407">
    <property type="entry name" value="CTU2"/>
</dbReference>
<dbReference type="SUPFAM" id="SSF52402">
    <property type="entry name" value="Adenine nucleotide alpha hydrolases-like"/>
    <property type="match status" value="1"/>
</dbReference>
<gene>
    <name evidence="3 4" type="primary">NCS2</name>
    <name evidence="3" type="synonym">CTU2</name>
    <name evidence="4" type="ORF">TWF788_005099</name>
</gene>
<comment type="similarity">
    <text evidence="3">Belongs to the CTU2/NCS2 family.</text>
</comment>
<dbReference type="HAMAP" id="MF_03054">
    <property type="entry name" value="CTU2"/>
    <property type="match status" value="1"/>
</dbReference>
<dbReference type="GO" id="GO:0016783">
    <property type="term" value="F:sulfurtransferase activity"/>
    <property type="evidence" value="ECO:0007669"/>
    <property type="project" value="TreeGrafter"/>
</dbReference>
<name>A0A7C8P2K3_ORBOL</name>
<dbReference type="InterPro" id="IPR014729">
    <property type="entry name" value="Rossmann-like_a/b/a_fold"/>
</dbReference>
<keyword evidence="2 3" id="KW-0819">tRNA processing</keyword>
<evidence type="ECO:0000256" key="3">
    <source>
        <dbReference type="HAMAP-Rule" id="MF_03054"/>
    </source>
</evidence>
<accession>A0A7C8P2K3</accession>
<dbReference type="EMBL" id="JAABOE010000234">
    <property type="protein sequence ID" value="KAF3158003.1"/>
    <property type="molecule type" value="Genomic_DNA"/>
</dbReference>
<evidence type="ECO:0000256" key="2">
    <source>
        <dbReference type="ARBA" id="ARBA00022694"/>
    </source>
</evidence>
<dbReference type="PANTHER" id="PTHR20882:SF14">
    <property type="entry name" value="CYTOPLASMIC TRNA 2-THIOLATION PROTEIN 2"/>
    <property type="match status" value="1"/>
</dbReference>
<dbReference type="AlphaFoldDB" id="A0A7C8P2K3"/>
<keyword evidence="1 3" id="KW-0963">Cytoplasm</keyword>
<comment type="function">
    <text evidence="3">Plays a central role in 2-thiolation of mcm(5)S(2)U at tRNA wobble positions of tRNA(Lys), tRNA(Glu) and tRNA(Gln). May act by forming a heterodimer with NCS6 that ligates sulfur from thiocarboxylated URM1 onto the uridine of tRNAs at wobble position. Prior mcm(5) tRNA modification by the elongator complex is required for 2-thiolation. May also be involved in protein urmylation.</text>
</comment>
<protein>
    <recommendedName>
        <fullName evidence="3">Cytoplasmic tRNA 2-thiolation protein 2</fullName>
    </recommendedName>
</protein>
<organism evidence="4 5">
    <name type="scientific">Orbilia oligospora</name>
    <name type="common">Nematode-trapping fungus</name>
    <name type="synonym">Arthrobotrys oligospora</name>
    <dbReference type="NCBI Taxonomy" id="2813651"/>
    <lineage>
        <taxon>Eukaryota</taxon>
        <taxon>Fungi</taxon>
        <taxon>Dikarya</taxon>
        <taxon>Ascomycota</taxon>
        <taxon>Pezizomycotina</taxon>
        <taxon>Orbiliomycetes</taxon>
        <taxon>Orbiliales</taxon>
        <taxon>Orbiliaceae</taxon>
        <taxon>Orbilia</taxon>
    </lineage>
</organism>
<dbReference type="GO" id="GO:0032447">
    <property type="term" value="P:protein urmylation"/>
    <property type="evidence" value="ECO:0007669"/>
    <property type="project" value="UniProtKB-UniRule"/>
</dbReference>
<dbReference type="GO" id="GO:0005829">
    <property type="term" value="C:cytosol"/>
    <property type="evidence" value="ECO:0007669"/>
    <property type="project" value="TreeGrafter"/>
</dbReference>
<dbReference type="Proteomes" id="UP000479691">
    <property type="component" value="Unassembled WGS sequence"/>
</dbReference>
<evidence type="ECO:0000313" key="5">
    <source>
        <dbReference type="Proteomes" id="UP000479691"/>
    </source>
</evidence>
<dbReference type="PANTHER" id="PTHR20882">
    <property type="entry name" value="CYTOPLASMIC TRNA 2-THIOLATION PROTEIN 2"/>
    <property type="match status" value="1"/>
</dbReference>
<sequence>MEFEVTMADIAKLPRKAAQNLCKRCNLNPPEITMRHEALCRDCFQIYIRTKFTRHMEPYRVKKHSQTTKKLLLATSLGVSSTVLLDTLHWHRALQVERARRSEYDVYVVHIDETAVTGDVSTNTSSSSTDADTTTTDQCLEKLKERYTQFEFIKVPLEEIYTISGSTATATTLVDEIISTTSEISIDPTTTSSSSSAAALLESQPPRSKLRTLLSSLNSRASQMDLINILRTRLIIELAKQRDCEAIFFADSMTKMAAMVLAEVTKGRGHALPWLISDGPTPYGPAKIVRPFRELSKSEIISYTTFTSLWPYSIISQETATSPQKPPIKAKNQTIDEIMLKFFDDVSNAHLSTNVVKTAAKLEFADDRDRIERLGLCEICGLPMDEDPRVRRLRSVIRADGEGGEGSSSGGSGNGSIVGDADARIYCLEPPAGEEGLKERRCYGCRRSTLGAGKIDWPVNNR</sequence>
<dbReference type="UniPathway" id="UPA00988"/>
<dbReference type="GO" id="GO:0002143">
    <property type="term" value="P:tRNA wobble position uridine thiolation"/>
    <property type="evidence" value="ECO:0007669"/>
    <property type="project" value="TreeGrafter"/>
</dbReference>
<dbReference type="GO" id="GO:0016779">
    <property type="term" value="F:nucleotidyltransferase activity"/>
    <property type="evidence" value="ECO:0007669"/>
    <property type="project" value="UniProtKB-UniRule"/>
</dbReference>
<reference evidence="4 5" key="1">
    <citation type="submission" date="2019-06" db="EMBL/GenBank/DDBJ databases">
        <authorList>
            <person name="Palmer J.M."/>
        </authorList>
    </citation>
    <scope>NUCLEOTIDE SEQUENCE [LARGE SCALE GENOMIC DNA]</scope>
    <source>
        <strain evidence="4 5">TWF788</strain>
    </source>
</reference>
<comment type="caution">
    <text evidence="4">The sequence shown here is derived from an EMBL/GenBank/DDBJ whole genome shotgun (WGS) entry which is preliminary data.</text>
</comment>
<dbReference type="Pfam" id="PF10288">
    <property type="entry name" value="CTU2"/>
    <property type="match status" value="1"/>
</dbReference>
<evidence type="ECO:0000313" key="4">
    <source>
        <dbReference type="EMBL" id="KAF3158003.1"/>
    </source>
</evidence>
<dbReference type="GO" id="GO:0000049">
    <property type="term" value="F:tRNA binding"/>
    <property type="evidence" value="ECO:0007669"/>
    <property type="project" value="InterPro"/>
</dbReference>
<comment type="pathway">
    <text evidence="3">tRNA modification; 5-methoxycarbonylmethyl-2-thiouridine-tRNA biosynthesis.</text>
</comment>
<evidence type="ECO:0000256" key="1">
    <source>
        <dbReference type="ARBA" id="ARBA00022490"/>
    </source>
</evidence>
<dbReference type="Gene3D" id="3.40.50.620">
    <property type="entry name" value="HUPs"/>
    <property type="match status" value="1"/>
</dbReference>
<comment type="subcellular location">
    <subcellularLocation>
        <location evidence="3">Cytoplasm</location>
    </subcellularLocation>
</comment>